<evidence type="ECO:0000256" key="11">
    <source>
        <dbReference type="ARBA" id="ARBA00038963"/>
    </source>
</evidence>
<evidence type="ECO:0000256" key="14">
    <source>
        <dbReference type="ARBA" id="ARBA00048843"/>
    </source>
</evidence>
<evidence type="ECO:0000259" key="15">
    <source>
        <dbReference type="SMART" id="SM00829"/>
    </source>
</evidence>
<proteinExistence type="inferred from homology"/>
<dbReference type="GO" id="GO:0141148">
    <property type="term" value="F:enoyl-[acyl-carrier-protein] reductase (NADPH) activity"/>
    <property type="evidence" value="ECO:0007669"/>
    <property type="project" value="UniProtKB-EC"/>
</dbReference>
<dbReference type="InterPro" id="IPR011032">
    <property type="entry name" value="GroES-like_sf"/>
</dbReference>
<dbReference type="CDD" id="cd08290">
    <property type="entry name" value="ETR"/>
    <property type="match status" value="1"/>
</dbReference>
<evidence type="ECO:0000256" key="13">
    <source>
        <dbReference type="ARBA" id="ARBA00042123"/>
    </source>
</evidence>
<dbReference type="Gene3D" id="3.90.180.10">
    <property type="entry name" value="Medium-chain alcohol dehydrogenases, catalytic domain"/>
    <property type="match status" value="1"/>
</dbReference>
<keyword evidence="9" id="KW-0496">Mitochondrion</keyword>
<dbReference type="Pfam" id="PF08240">
    <property type="entry name" value="ADH_N"/>
    <property type="match status" value="1"/>
</dbReference>
<dbReference type="SMART" id="SM00829">
    <property type="entry name" value="PKS_ER"/>
    <property type="match status" value="1"/>
</dbReference>
<comment type="caution">
    <text evidence="16">The sequence shown here is derived from an EMBL/GenBank/DDBJ whole genome shotgun (WGS) entry which is preliminary data.</text>
</comment>
<evidence type="ECO:0000256" key="9">
    <source>
        <dbReference type="ARBA" id="ARBA00023128"/>
    </source>
</evidence>
<accession>A0A0L0BZ04</accession>
<dbReference type="SUPFAM" id="SSF50129">
    <property type="entry name" value="GroES-like"/>
    <property type="match status" value="1"/>
</dbReference>
<dbReference type="STRING" id="7375.A0A0L0BZ04"/>
<dbReference type="FunFam" id="3.40.50.720:FF:000112">
    <property type="entry name" value="Enoyl-[acyl-carrier-protein] reductase 1, mitochondrial"/>
    <property type="match status" value="1"/>
</dbReference>
<dbReference type="InterPro" id="IPR020843">
    <property type="entry name" value="ER"/>
</dbReference>
<dbReference type="InterPro" id="IPR036291">
    <property type="entry name" value="NAD(P)-bd_dom_sf"/>
</dbReference>
<name>A0A0L0BZ04_LUCCU</name>
<evidence type="ECO:0000313" key="16">
    <source>
        <dbReference type="EMBL" id="KNC25226.1"/>
    </source>
</evidence>
<keyword evidence="8" id="KW-0443">Lipid metabolism</keyword>
<dbReference type="OrthoDB" id="7482721at2759"/>
<dbReference type="InterPro" id="IPR013154">
    <property type="entry name" value="ADH-like_N"/>
</dbReference>
<dbReference type="Gene3D" id="3.40.50.720">
    <property type="entry name" value="NAD(P)-binding Rossmann-like Domain"/>
    <property type="match status" value="1"/>
</dbReference>
<dbReference type="Pfam" id="PF00107">
    <property type="entry name" value="ADH_zinc_N"/>
    <property type="match status" value="1"/>
</dbReference>
<dbReference type="EC" id="1.3.1.104" evidence="11"/>
<evidence type="ECO:0000256" key="2">
    <source>
        <dbReference type="ARBA" id="ARBA00010371"/>
    </source>
</evidence>
<dbReference type="InterPro" id="IPR013149">
    <property type="entry name" value="ADH-like_C"/>
</dbReference>
<comment type="similarity">
    <text evidence="2">Belongs to the zinc-containing alcohol dehydrogenase family. Quinone oxidoreductase subfamily.</text>
</comment>
<evidence type="ECO:0000256" key="6">
    <source>
        <dbReference type="ARBA" id="ARBA00022946"/>
    </source>
</evidence>
<comment type="catalytic activity">
    <reaction evidence="14">
        <text>a 2,3-saturated acyl-[ACP] + NADP(+) = a (2E)-enoyl-[ACP] + NADPH + H(+)</text>
        <dbReference type="Rhea" id="RHEA:22564"/>
        <dbReference type="Rhea" id="RHEA-COMP:9925"/>
        <dbReference type="Rhea" id="RHEA-COMP:9926"/>
        <dbReference type="ChEBI" id="CHEBI:15378"/>
        <dbReference type="ChEBI" id="CHEBI:57783"/>
        <dbReference type="ChEBI" id="CHEBI:58349"/>
        <dbReference type="ChEBI" id="CHEBI:78784"/>
        <dbReference type="ChEBI" id="CHEBI:78785"/>
        <dbReference type="EC" id="1.3.1.104"/>
    </reaction>
</comment>
<evidence type="ECO:0000256" key="7">
    <source>
        <dbReference type="ARBA" id="ARBA00023002"/>
    </source>
</evidence>
<dbReference type="InterPro" id="IPR051034">
    <property type="entry name" value="Mito_Enoyl-ACP_Reductase"/>
</dbReference>
<evidence type="ECO:0000256" key="8">
    <source>
        <dbReference type="ARBA" id="ARBA00023098"/>
    </source>
</evidence>
<dbReference type="SUPFAM" id="SSF51735">
    <property type="entry name" value="NAD(P)-binding Rossmann-fold domains"/>
    <property type="match status" value="1"/>
</dbReference>
<comment type="subcellular location">
    <subcellularLocation>
        <location evidence="1">Mitochondrion</location>
    </subcellularLocation>
</comment>
<evidence type="ECO:0000256" key="4">
    <source>
        <dbReference type="ARBA" id="ARBA00022832"/>
    </source>
</evidence>
<gene>
    <name evidence="16" type="ORF">FF38_04231</name>
</gene>
<keyword evidence="5" id="KW-0521">NADP</keyword>
<feature type="domain" description="Enoyl reductase (ER)" evidence="15">
    <location>
        <begin position="3"/>
        <end position="327"/>
    </location>
</feature>
<evidence type="ECO:0000256" key="3">
    <source>
        <dbReference type="ARBA" id="ARBA00022516"/>
    </source>
</evidence>
<dbReference type="Proteomes" id="UP000037069">
    <property type="component" value="Unassembled WGS sequence"/>
</dbReference>
<evidence type="ECO:0000313" key="17">
    <source>
        <dbReference type="Proteomes" id="UP000037069"/>
    </source>
</evidence>
<keyword evidence="3" id="KW-0444">Lipid biosynthesis</keyword>
<reference evidence="16 17" key="1">
    <citation type="journal article" date="2015" name="Nat. Commun.">
        <title>Lucilia cuprina genome unlocks parasitic fly biology to underpin future interventions.</title>
        <authorList>
            <person name="Anstead C.A."/>
            <person name="Korhonen P.K."/>
            <person name="Young N.D."/>
            <person name="Hall R.S."/>
            <person name="Jex A.R."/>
            <person name="Murali S.C."/>
            <person name="Hughes D.S."/>
            <person name="Lee S.F."/>
            <person name="Perry T."/>
            <person name="Stroehlein A.J."/>
            <person name="Ansell B.R."/>
            <person name="Breugelmans B."/>
            <person name="Hofmann A."/>
            <person name="Qu J."/>
            <person name="Dugan S."/>
            <person name="Lee S.L."/>
            <person name="Chao H."/>
            <person name="Dinh H."/>
            <person name="Han Y."/>
            <person name="Doddapaneni H.V."/>
            <person name="Worley K.C."/>
            <person name="Muzny D.M."/>
            <person name="Ioannidis P."/>
            <person name="Waterhouse R.M."/>
            <person name="Zdobnov E.M."/>
            <person name="James P.J."/>
            <person name="Bagnall N.H."/>
            <person name="Kotze A.C."/>
            <person name="Gibbs R.A."/>
            <person name="Richards S."/>
            <person name="Batterham P."/>
            <person name="Gasser R.B."/>
        </authorList>
    </citation>
    <scope>NUCLEOTIDE SEQUENCE [LARGE SCALE GENOMIC DNA]</scope>
    <source>
        <strain evidence="16 17">LS</strain>
        <tissue evidence="16">Full body</tissue>
    </source>
</reference>
<sequence length="333" mass="37665">FSGNGEPLQVLEMVEEELPEPENNQVLIRVLMAPINPSDINIIQGRYPLQPAQLPATAGNEFVGEIVQMGDKVENFALKEHVVAYESGLGTWSEYLLLKAEQIYAVPYDLPLPAAATLTVNPCTAYRMLKDFIQLKAGDCVIQNGANSAVGQAVHQLCKHWGLKSVGVIRERPELIKLKQDLLRLGATEVFTEEELVRTQLFKSNCLPKPRLALNCVGGESASNIAKLLDYQGIMVTYGGMARKPITLPIGPLIFKKHIYQGFWITEWVKRNKNSWERSYMLKDIIQLMMRKEFIAPKHNLIPFRQYKAHAQQALTLASKTNRKFIFDMRENE</sequence>
<dbReference type="PANTHER" id="PTHR43981">
    <property type="entry name" value="ENOYL-[ACYL-CARRIER-PROTEIN] REDUCTASE, MITOCHONDRIAL"/>
    <property type="match status" value="1"/>
</dbReference>
<dbReference type="AlphaFoldDB" id="A0A0L0BZ04"/>
<protein>
    <recommendedName>
        <fullName evidence="12">Enoyl-[acyl-carrier-protein] reductase, mitochondrial</fullName>
        <ecNumber evidence="11">1.3.1.104</ecNumber>
    </recommendedName>
    <alternativeName>
        <fullName evidence="13">2-enoyl thioester reductase</fullName>
    </alternativeName>
</protein>
<organism evidence="16 17">
    <name type="scientific">Lucilia cuprina</name>
    <name type="common">Green bottle fly</name>
    <name type="synonym">Australian sheep blowfly</name>
    <dbReference type="NCBI Taxonomy" id="7375"/>
    <lineage>
        <taxon>Eukaryota</taxon>
        <taxon>Metazoa</taxon>
        <taxon>Ecdysozoa</taxon>
        <taxon>Arthropoda</taxon>
        <taxon>Hexapoda</taxon>
        <taxon>Insecta</taxon>
        <taxon>Pterygota</taxon>
        <taxon>Neoptera</taxon>
        <taxon>Endopterygota</taxon>
        <taxon>Diptera</taxon>
        <taxon>Brachycera</taxon>
        <taxon>Muscomorpha</taxon>
        <taxon>Oestroidea</taxon>
        <taxon>Calliphoridae</taxon>
        <taxon>Luciliinae</taxon>
        <taxon>Lucilia</taxon>
    </lineage>
</organism>
<keyword evidence="4" id="KW-0276">Fatty acid metabolism</keyword>
<feature type="non-terminal residue" evidence="16">
    <location>
        <position position="1"/>
    </location>
</feature>
<evidence type="ECO:0000256" key="10">
    <source>
        <dbReference type="ARBA" id="ARBA00023160"/>
    </source>
</evidence>
<dbReference type="GO" id="GO:0005739">
    <property type="term" value="C:mitochondrion"/>
    <property type="evidence" value="ECO:0007669"/>
    <property type="project" value="UniProtKB-SubCell"/>
</dbReference>
<feature type="non-terminal residue" evidence="16">
    <location>
        <position position="333"/>
    </location>
</feature>
<keyword evidence="10" id="KW-0275">Fatty acid biosynthesis</keyword>
<keyword evidence="6" id="KW-0809">Transit peptide</keyword>
<keyword evidence="7" id="KW-0560">Oxidoreductase</keyword>
<dbReference type="PANTHER" id="PTHR43981:SF2">
    <property type="entry name" value="ENOYL-[ACYL-CARRIER-PROTEIN] REDUCTASE, MITOCHONDRIAL"/>
    <property type="match status" value="1"/>
</dbReference>
<evidence type="ECO:0000256" key="1">
    <source>
        <dbReference type="ARBA" id="ARBA00004173"/>
    </source>
</evidence>
<evidence type="ECO:0000256" key="12">
    <source>
        <dbReference type="ARBA" id="ARBA00041058"/>
    </source>
</evidence>
<keyword evidence="17" id="KW-1185">Reference proteome</keyword>
<dbReference type="GO" id="GO:0006633">
    <property type="term" value="P:fatty acid biosynthetic process"/>
    <property type="evidence" value="ECO:0007669"/>
    <property type="project" value="UniProtKB-KW"/>
</dbReference>
<dbReference type="EMBL" id="JRES01001139">
    <property type="protein sequence ID" value="KNC25226.1"/>
    <property type="molecule type" value="Genomic_DNA"/>
</dbReference>
<evidence type="ECO:0000256" key="5">
    <source>
        <dbReference type="ARBA" id="ARBA00022857"/>
    </source>
</evidence>